<dbReference type="EMBL" id="LFJN01000004">
    <property type="protein sequence ID" value="KPI43928.1"/>
    <property type="molecule type" value="Genomic_DNA"/>
</dbReference>
<name>A0A0N0NQH9_9EURO</name>
<evidence type="ECO:0000313" key="4">
    <source>
        <dbReference type="Proteomes" id="UP000038010"/>
    </source>
</evidence>
<dbReference type="GeneID" id="28738338"/>
<evidence type="ECO:0000313" key="3">
    <source>
        <dbReference type="EMBL" id="KPI43928.1"/>
    </source>
</evidence>
<reference evidence="3 4" key="1">
    <citation type="submission" date="2015-06" db="EMBL/GenBank/DDBJ databases">
        <title>Draft genome of the ant-associated black yeast Phialophora attae CBS 131958.</title>
        <authorList>
            <person name="Moreno L.F."/>
            <person name="Stielow B.J."/>
            <person name="de Hoog S."/>
            <person name="Vicente V.A."/>
            <person name="Weiss V.A."/>
            <person name="de Vries M."/>
            <person name="Cruz L.M."/>
            <person name="Souza E.M."/>
        </authorList>
    </citation>
    <scope>NUCLEOTIDE SEQUENCE [LARGE SCALE GENOMIC DNA]</scope>
    <source>
        <strain evidence="3 4">CBS 131958</strain>
    </source>
</reference>
<feature type="domain" description="DUF6604" evidence="2">
    <location>
        <begin position="10"/>
        <end position="245"/>
    </location>
</feature>
<sequence length="881" mass="98257">MLPPIVSSYQQYKHDTAKIATWLFQKSSDCGFVRSKAMRRKASKSSKYEIALKEFVPMAEAIAKSADKFGVKITTGMIKTFKRCIRARSGINEWFIAEDSENDVSNEGHKHCVAVLQEALEVLVPLQKLQEIDESGYKLAKLRSNSEEDTATLQVKNAFGSLMVEELDEAILAAVADATPEPSAKGAVECSLEDNGEDWFFAVQSFFDEIHEMRTLIQALWMGYAAGDIDVATVSVVSNTAVDLANLKPNPTWGDHLVPLEAWDAVEESLLLPYRWLASHIERANGPTGVAITRPAFVGQYDALFDRSKATPKQLYEQDSALLTDMLTTTLPYVLMGTTPNDTELLKGLRTVTEEERSPPTWLAFAAQLYVDAQTSLKTKGTQPCSDLIEFALDARRVLRGHAKFNQKHTLVGYQTPQSELWPETTEEIEQWVLDDQMHKSMNASYSLAAQKRQNKKSKARKVREWQPYEILRMDSTLCGLWKYCFHLQLQTAGLRLVNQTQVMVVAHLYNALKQNDYLPKDCVWQDVEYLLKIHERANTFLGERPKTIEECTKRLALAQGVSPQTFAAGRREGARARPVFSKSGGKILQRSTPIAEVFVERFLEDGSTDLSLANIETVLTKRGSSAATGEVSGGGLISPNTDDDQEGSEDDADDIHDSTLMQWNDTRTVPSVGFLEELAAALQAEHLDLQFDYFSFHRQTRSLLEQIHTACYDYGKDWIKEEFWEAMAGPEGAMMMPGVIMLAASSPAKSQNLYALKDVAVVDTRGLKAAAVVMKEFIEREGAAYSEKELSQLDLRQKMGEREHGDDWDTDVATLMANLGLTGSVGRVDGMTKQESARELKAWTVEKAAAKWNSLSESEKAAQTCRPKERVPSISTTTAT</sequence>
<protein>
    <recommendedName>
        <fullName evidence="2">DUF6604 domain-containing protein</fullName>
    </recommendedName>
</protein>
<comment type="caution">
    <text evidence="3">The sequence shown here is derived from an EMBL/GenBank/DDBJ whole genome shotgun (WGS) entry which is preliminary data.</text>
</comment>
<gene>
    <name evidence="3" type="ORF">AB675_6186</name>
</gene>
<dbReference type="Pfam" id="PF20253">
    <property type="entry name" value="DUF6604"/>
    <property type="match status" value="1"/>
</dbReference>
<feature type="compositionally biased region" description="Acidic residues" evidence="1">
    <location>
        <begin position="642"/>
        <end position="655"/>
    </location>
</feature>
<dbReference type="AlphaFoldDB" id="A0A0N0NQH9"/>
<evidence type="ECO:0000256" key="1">
    <source>
        <dbReference type="SAM" id="MobiDB-lite"/>
    </source>
</evidence>
<accession>A0A0N0NQH9</accession>
<feature type="region of interest" description="Disordered" evidence="1">
    <location>
        <begin position="624"/>
        <end position="656"/>
    </location>
</feature>
<dbReference type="Proteomes" id="UP000038010">
    <property type="component" value="Unassembled WGS sequence"/>
</dbReference>
<dbReference type="InterPro" id="IPR046539">
    <property type="entry name" value="DUF6604"/>
</dbReference>
<dbReference type="OrthoDB" id="4150776at2759"/>
<organism evidence="3 4">
    <name type="scientific">Cyphellophora attinorum</name>
    <dbReference type="NCBI Taxonomy" id="1664694"/>
    <lineage>
        <taxon>Eukaryota</taxon>
        <taxon>Fungi</taxon>
        <taxon>Dikarya</taxon>
        <taxon>Ascomycota</taxon>
        <taxon>Pezizomycotina</taxon>
        <taxon>Eurotiomycetes</taxon>
        <taxon>Chaetothyriomycetidae</taxon>
        <taxon>Chaetothyriales</taxon>
        <taxon>Cyphellophoraceae</taxon>
        <taxon>Cyphellophora</taxon>
    </lineage>
</organism>
<feature type="region of interest" description="Disordered" evidence="1">
    <location>
        <begin position="854"/>
        <end position="881"/>
    </location>
</feature>
<dbReference type="STRING" id="1664694.A0A0N0NQH9"/>
<evidence type="ECO:0000259" key="2">
    <source>
        <dbReference type="Pfam" id="PF20253"/>
    </source>
</evidence>
<keyword evidence="4" id="KW-1185">Reference proteome</keyword>
<proteinExistence type="predicted"/>
<dbReference type="VEuPathDB" id="FungiDB:AB675_6186"/>
<dbReference type="PANTHER" id="PTHR38795">
    <property type="entry name" value="DUF6604 DOMAIN-CONTAINING PROTEIN"/>
    <property type="match status" value="1"/>
</dbReference>
<dbReference type="RefSeq" id="XP_018003891.1">
    <property type="nucleotide sequence ID" value="XM_018146458.1"/>
</dbReference>
<dbReference type="PANTHER" id="PTHR38795:SF1">
    <property type="entry name" value="DUF6604 DOMAIN-CONTAINING PROTEIN"/>
    <property type="match status" value="1"/>
</dbReference>